<evidence type="ECO:0000256" key="1">
    <source>
        <dbReference type="SAM" id="Phobius"/>
    </source>
</evidence>
<evidence type="ECO:0000313" key="3">
    <source>
        <dbReference type="Proteomes" id="UP000273405"/>
    </source>
</evidence>
<feature type="transmembrane region" description="Helical" evidence="1">
    <location>
        <begin position="71"/>
        <end position="99"/>
    </location>
</feature>
<feature type="transmembrane region" description="Helical" evidence="1">
    <location>
        <begin position="6"/>
        <end position="23"/>
    </location>
</feature>
<dbReference type="Proteomes" id="UP000273405">
    <property type="component" value="Unassembled WGS sequence"/>
</dbReference>
<dbReference type="AlphaFoldDB" id="A0A3A8MNB2"/>
<proteinExistence type="predicted"/>
<reference evidence="3" key="1">
    <citation type="submission" date="2018-09" db="EMBL/GenBank/DDBJ databases">
        <authorList>
            <person name="Livingstone P.G."/>
            <person name="Whitworth D.E."/>
        </authorList>
    </citation>
    <scope>NUCLEOTIDE SEQUENCE [LARGE SCALE GENOMIC DNA]</scope>
    <source>
        <strain evidence="3">CA040B</strain>
    </source>
</reference>
<accession>A0A3A8MNB2</accession>
<keyword evidence="1" id="KW-0472">Membrane</keyword>
<keyword evidence="1" id="KW-0812">Transmembrane</keyword>
<keyword evidence="3" id="KW-1185">Reference proteome</keyword>
<comment type="caution">
    <text evidence="2">The sequence shown here is derived from an EMBL/GenBank/DDBJ whole genome shotgun (WGS) entry which is preliminary data.</text>
</comment>
<sequence length="112" mass="12326">MWGNAFLLSVLYLLVGIVVELIRRRYRSPFFERLSMALDSLPARALELTHGLEPLREAYFNGRVSDLGVRVIFGAVTVAVIFLLALVVGVLMAGLRWAVLRAASSRSGPPKA</sequence>
<gene>
    <name evidence="2" type="ORF">D7X12_36445</name>
</gene>
<dbReference type="OrthoDB" id="5517444at2"/>
<dbReference type="EMBL" id="RAWG01000386">
    <property type="protein sequence ID" value="RKH33140.1"/>
    <property type="molecule type" value="Genomic_DNA"/>
</dbReference>
<keyword evidence="1" id="KW-1133">Transmembrane helix</keyword>
<organism evidence="2 3">
    <name type="scientific">Corallococcus sicarius</name>
    <dbReference type="NCBI Taxonomy" id="2316726"/>
    <lineage>
        <taxon>Bacteria</taxon>
        <taxon>Pseudomonadati</taxon>
        <taxon>Myxococcota</taxon>
        <taxon>Myxococcia</taxon>
        <taxon>Myxococcales</taxon>
        <taxon>Cystobacterineae</taxon>
        <taxon>Myxococcaceae</taxon>
        <taxon>Corallococcus</taxon>
    </lineage>
</organism>
<protein>
    <submittedName>
        <fullName evidence="2">Uncharacterized protein</fullName>
    </submittedName>
</protein>
<name>A0A3A8MNB2_9BACT</name>
<evidence type="ECO:0000313" key="2">
    <source>
        <dbReference type="EMBL" id="RKH33140.1"/>
    </source>
</evidence>